<dbReference type="AlphaFoldDB" id="A0A1M2V4Y0"/>
<dbReference type="STRING" id="154538.A0A1M2V4Y0"/>
<dbReference type="OrthoDB" id="2751033at2759"/>
<feature type="compositionally biased region" description="Acidic residues" evidence="1">
    <location>
        <begin position="662"/>
        <end position="689"/>
    </location>
</feature>
<dbReference type="InterPro" id="IPR010730">
    <property type="entry name" value="HET"/>
</dbReference>
<protein>
    <submittedName>
        <fullName evidence="4">Vegetative incompatibility protein HET-E-1</fullName>
    </submittedName>
</protein>
<dbReference type="Pfam" id="PF06985">
    <property type="entry name" value="HET"/>
    <property type="match status" value="1"/>
</dbReference>
<reference evidence="4 5" key="1">
    <citation type="submission" date="2016-10" db="EMBL/GenBank/DDBJ databases">
        <title>Genome sequence of the basidiomycete white-rot fungus Trametes pubescens.</title>
        <authorList>
            <person name="Makela M.R."/>
            <person name="Granchi Z."/>
            <person name="Peng M."/>
            <person name="De Vries R.P."/>
            <person name="Grigoriev I."/>
            <person name="Riley R."/>
            <person name="Hilden K."/>
        </authorList>
    </citation>
    <scope>NUCLEOTIDE SEQUENCE [LARGE SCALE GENOMIC DNA]</scope>
    <source>
        <strain evidence="4 5">FBCC735</strain>
    </source>
</reference>
<dbReference type="Pfam" id="PF26640">
    <property type="entry name" value="DUF8212"/>
    <property type="match status" value="1"/>
</dbReference>
<dbReference type="PANTHER" id="PTHR10622">
    <property type="entry name" value="HET DOMAIN-CONTAINING PROTEIN"/>
    <property type="match status" value="1"/>
</dbReference>
<evidence type="ECO:0000259" key="2">
    <source>
        <dbReference type="Pfam" id="PF06985"/>
    </source>
</evidence>
<dbReference type="Proteomes" id="UP000184267">
    <property type="component" value="Unassembled WGS sequence"/>
</dbReference>
<proteinExistence type="predicted"/>
<name>A0A1M2V4Y0_TRAPU</name>
<evidence type="ECO:0000313" key="4">
    <source>
        <dbReference type="EMBL" id="OJT02631.1"/>
    </source>
</evidence>
<evidence type="ECO:0000256" key="1">
    <source>
        <dbReference type="SAM" id="MobiDB-lite"/>
    </source>
</evidence>
<organism evidence="4 5">
    <name type="scientific">Trametes pubescens</name>
    <name type="common">White-rot fungus</name>
    <dbReference type="NCBI Taxonomy" id="154538"/>
    <lineage>
        <taxon>Eukaryota</taxon>
        <taxon>Fungi</taxon>
        <taxon>Dikarya</taxon>
        <taxon>Basidiomycota</taxon>
        <taxon>Agaricomycotina</taxon>
        <taxon>Agaricomycetes</taxon>
        <taxon>Polyporales</taxon>
        <taxon>Polyporaceae</taxon>
        <taxon>Trametes</taxon>
    </lineage>
</organism>
<comment type="caution">
    <text evidence="4">The sequence shown here is derived from an EMBL/GenBank/DDBJ whole genome shotgun (WGS) entry which is preliminary data.</text>
</comment>
<feature type="domain" description="Heterokaryon incompatibility" evidence="2">
    <location>
        <begin position="22"/>
        <end position="119"/>
    </location>
</feature>
<dbReference type="OMA" id="HTHARNT"/>
<accession>A0A1M2V4Y0</accession>
<dbReference type="EMBL" id="MNAD01001654">
    <property type="protein sequence ID" value="OJT02631.1"/>
    <property type="molecule type" value="Genomic_DNA"/>
</dbReference>
<dbReference type="PANTHER" id="PTHR10622:SF10">
    <property type="entry name" value="HET DOMAIN-CONTAINING PROTEIN"/>
    <property type="match status" value="1"/>
</dbReference>
<evidence type="ECO:0000259" key="3">
    <source>
        <dbReference type="Pfam" id="PF26640"/>
    </source>
</evidence>
<gene>
    <name evidence="4" type="ORF">TRAPUB_6812</name>
</gene>
<dbReference type="InterPro" id="IPR058525">
    <property type="entry name" value="DUF8212"/>
</dbReference>
<sequence length="707" mass="78238">MRLLNTTTKRFHRFEDPRSVSYAILSHVWAKPGDGGPPEQSYHELLAIQARFSNGPVDERLLSQKIRMFCKVAAADGFQFVWLDFGCIDQSSSAELSEAINSMYEWYRYADVCYAYLADVGCPGAGAHPLIPPTQFWDSVYFRRGWTLQELIAPNVVIFLSAKWTVIGTKHSLAAVIERATRIDAAILTHRRTLDTVSVARRMSWAARRETTKPEDEAYCLLGIFGVHMQPMYGEGSYAFVRLQEEICRNIPDQTIFAWGGALSREDRFAFSKVVHPSGQRKPARRDSARSASIDSQKQYLFASSPKAFKKSGHLVPISARRLARRLGLREAEHPIYTTTPYGVHTRLPLVLASSESLTSQTFLALLACEDEKGNLVALLLRSQNPESTSESAHTKFVVGTVGRAEDVMRADDSRTQNVVLTLVSHYFRIVTLPFEELQQGLQCVSASDVYIHSRSPRAIHDADRDRQIRSALYKTMMPITLRLAPWCRSVLRRQGYRVETMSGHTHARNTSGSELQLQILPGMPPQRLRISAPNGHVVLSIGRCTCQYGQDYGFISVAILEGHEATHLAIQRAMSADHNMDHPEHVSSWAHHAGYVSKELSSKTSGGLERSLRLCLGRGMPGAGGNVPAAAVDGGAGLSLVLSVEIQQPGCDAALGREMNDAGDEDEDTSEGDSSSESDGSDGDSENEEGGRWGLGDLSRALYRRQ</sequence>
<evidence type="ECO:0000313" key="5">
    <source>
        <dbReference type="Proteomes" id="UP000184267"/>
    </source>
</evidence>
<feature type="domain" description="DUF8212" evidence="3">
    <location>
        <begin position="238"/>
        <end position="399"/>
    </location>
</feature>
<feature type="region of interest" description="Disordered" evidence="1">
    <location>
        <begin position="656"/>
        <end position="707"/>
    </location>
</feature>
<keyword evidence="5" id="KW-1185">Reference proteome</keyword>